<dbReference type="InterPro" id="IPR037143">
    <property type="entry name" value="4-PPantetheinyl_Trfase_dom_sf"/>
</dbReference>
<name>A0A419W6D9_9BACT</name>
<comment type="similarity">
    <text evidence="1">Belongs to the P-Pant transferase superfamily. Gsp/Sfp/HetI/AcpT family.</text>
</comment>
<evidence type="ECO:0000256" key="1">
    <source>
        <dbReference type="ARBA" id="ARBA00010990"/>
    </source>
</evidence>
<dbReference type="GO" id="GO:0019878">
    <property type="term" value="P:lysine biosynthetic process via aminoadipic acid"/>
    <property type="evidence" value="ECO:0007669"/>
    <property type="project" value="TreeGrafter"/>
</dbReference>
<proteinExistence type="inferred from homology"/>
<dbReference type="EMBL" id="RAPN01000001">
    <property type="protein sequence ID" value="RKD91024.1"/>
    <property type="molecule type" value="Genomic_DNA"/>
</dbReference>
<dbReference type="Gene3D" id="3.90.470.20">
    <property type="entry name" value="4'-phosphopantetheinyl transferase domain"/>
    <property type="match status" value="2"/>
</dbReference>
<dbReference type="GO" id="GO:0008897">
    <property type="term" value="F:holo-[acyl-carrier-protein] synthase activity"/>
    <property type="evidence" value="ECO:0007669"/>
    <property type="project" value="InterPro"/>
</dbReference>
<evidence type="ECO:0000256" key="2">
    <source>
        <dbReference type="ARBA" id="ARBA00022679"/>
    </source>
</evidence>
<keyword evidence="2 4" id="KW-0808">Transferase</keyword>
<dbReference type="Pfam" id="PF01648">
    <property type="entry name" value="ACPS"/>
    <property type="match status" value="1"/>
</dbReference>
<evidence type="ECO:0000313" key="4">
    <source>
        <dbReference type="EMBL" id="RKD91024.1"/>
    </source>
</evidence>
<dbReference type="RefSeq" id="WP_120272364.1">
    <property type="nucleotide sequence ID" value="NZ_RAPN01000001.1"/>
</dbReference>
<organism evidence="4 5">
    <name type="scientific">Mangrovibacterium diazotrophicum</name>
    <dbReference type="NCBI Taxonomy" id="1261403"/>
    <lineage>
        <taxon>Bacteria</taxon>
        <taxon>Pseudomonadati</taxon>
        <taxon>Bacteroidota</taxon>
        <taxon>Bacteroidia</taxon>
        <taxon>Marinilabiliales</taxon>
        <taxon>Prolixibacteraceae</taxon>
        <taxon>Mangrovibacterium</taxon>
    </lineage>
</organism>
<dbReference type="Proteomes" id="UP000283387">
    <property type="component" value="Unassembled WGS sequence"/>
</dbReference>
<accession>A0A419W6D9</accession>
<comment type="caution">
    <text evidence="4">The sequence shown here is derived from an EMBL/GenBank/DDBJ whole genome shotgun (WGS) entry which is preliminary data.</text>
</comment>
<evidence type="ECO:0000313" key="5">
    <source>
        <dbReference type="Proteomes" id="UP000283387"/>
    </source>
</evidence>
<feature type="domain" description="4'-phosphopantetheinyl transferase" evidence="3">
    <location>
        <begin position="106"/>
        <end position="187"/>
    </location>
</feature>
<evidence type="ECO:0000259" key="3">
    <source>
        <dbReference type="Pfam" id="PF01648"/>
    </source>
</evidence>
<dbReference type="PANTHER" id="PTHR12215">
    <property type="entry name" value="PHOSPHOPANTETHEINE TRANSFERASE"/>
    <property type="match status" value="1"/>
</dbReference>
<dbReference type="SUPFAM" id="SSF56214">
    <property type="entry name" value="4'-phosphopantetheinyl transferase"/>
    <property type="match status" value="2"/>
</dbReference>
<reference evidence="4 5" key="1">
    <citation type="submission" date="2018-09" db="EMBL/GenBank/DDBJ databases">
        <title>Genomic Encyclopedia of Archaeal and Bacterial Type Strains, Phase II (KMG-II): from individual species to whole genera.</title>
        <authorList>
            <person name="Goeker M."/>
        </authorList>
    </citation>
    <scope>NUCLEOTIDE SEQUENCE [LARGE SCALE GENOMIC DNA]</scope>
    <source>
        <strain evidence="4 5">DSM 27148</strain>
    </source>
</reference>
<dbReference type="PANTHER" id="PTHR12215:SF10">
    <property type="entry name" value="L-AMINOADIPATE-SEMIALDEHYDE DEHYDROGENASE-PHOSPHOPANTETHEINYL TRANSFERASE"/>
    <property type="match status" value="1"/>
</dbReference>
<dbReference type="InterPro" id="IPR008278">
    <property type="entry name" value="4-PPantetheinyl_Trfase_dom"/>
</dbReference>
<sequence length="206" mass="23369">MPLFQQYHIENGILLLWEMTESKEEILMFAGEFERDPNFKQITHPQRQREWLCVRKLLQSAACHHHQISYTENGKPVINHPTFKSISISHSSKMAGVFLHPGEMAGLDIESAERNFAKVERKYLSAAESELAAQIPDGLAWFWCIKEAAYKAAGIPGLIFNKQIEIEKGIDGTLQAIVMGNHTLRFKIHQKKIDGQLIVCLSLQSG</sequence>
<dbReference type="GO" id="GO:0005829">
    <property type="term" value="C:cytosol"/>
    <property type="evidence" value="ECO:0007669"/>
    <property type="project" value="TreeGrafter"/>
</dbReference>
<dbReference type="AlphaFoldDB" id="A0A419W6D9"/>
<keyword evidence="5" id="KW-1185">Reference proteome</keyword>
<dbReference type="OrthoDB" id="1190494at2"/>
<dbReference type="InterPro" id="IPR050559">
    <property type="entry name" value="P-Pant_transferase_sf"/>
</dbReference>
<protein>
    <submittedName>
        <fullName evidence="4">Phosphopantetheinyl transferase</fullName>
    </submittedName>
</protein>
<gene>
    <name evidence="4" type="ORF">BC643_1373</name>
</gene>
<dbReference type="GO" id="GO:0000287">
    <property type="term" value="F:magnesium ion binding"/>
    <property type="evidence" value="ECO:0007669"/>
    <property type="project" value="InterPro"/>
</dbReference>